<feature type="domain" description="RDD" evidence="7">
    <location>
        <begin position="5"/>
        <end position="125"/>
    </location>
</feature>
<dbReference type="KEGG" id="hmn:HM131_02425"/>
<gene>
    <name evidence="8" type="ORF">HM131_02425</name>
</gene>
<dbReference type="Proteomes" id="UP000192527">
    <property type="component" value="Chromosome"/>
</dbReference>
<feature type="transmembrane region" description="Helical" evidence="6">
    <location>
        <begin position="84"/>
        <end position="110"/>
    </location>
</feature>
<dbReference type="PANTHER" id="PTHR36115">
    <property type="entry name" value="PROLINE-RICH ANTIGEN HOMOLOG-RELATED"/>
    <property type="match status" value="1"/>
</dbReference>
<dbReference type="OrthoDB" id="1787043at2"/>
<organism evidence="8 9">
    <name type="scientific">Halobacillus mangrovi</name>
    <dbReference type="NCBI Taxonomy" id="402384"/>
    <lineage>
        <taxon>Bacteria</taxon>
        <taxon>Bacillati</taxon>
        <taxon>Bacillota</taxon>
        <taxon>Bacilli</taxon>
        <taxon>Bacillales</taxon>
        <taxon>Bacillaceae</taxon>
        <taxon>Halobacillus</taxon>
    </lineage>
</organism>
<accession>A0A1W5ZR44</accession>
<dbReference type="RefSeq" id="WP_085027590.1">
    <property type="nucleotide sequence ID" value="NZ_CP020772.1"/>
</dbReference>
<comment type="subcellular location">
    <subcellularLocation>
        <location evidence="1">Cell membrane</location>
        <topology evidence="1">Multi-pass membrane protein</topology>
    </subcellularLocation>
</comment>
<evidence type="ECO:0000256" key="6">
    <source>
        <dbReference type="SAM" id="Phobius"/>
    </source>
</evidence>
<evidence type="ECO:0000256" key="2">
    <source>
        <dbReference type="ARBA" id="ARBA00022475"/>
    </source>
</evidence>
<dbReference type="AlphaFoldDB" id="A0A1W5ZR44"/>
<proteinExistence type="predicted"/>
<dbReference type="InterPro" id="IPR051791">
    <property type="entry name" value="Pra-immunoreactive"/>
</dbReference>
<keyword evidence="2" id="KW-1003">Cell membrane</keyword>
<keyword evidence="5 6" id="KW-0472">Membrane</keyword>
<feature type="transmembrane region" description="Helical" evidence="6">
    <location>
        <begin position="12"/>
        <end position="33"/>
    </location>
</feature>
<evidence type="ECO:0000256" key="1">
    <source>
        <dbReference type="ARBA" id="ARBA00004651"/>
    </source>
</evidence>
<dbReference type="GO" id="GO:0005886">
    <property type="term" value="C:plasma membrane"/>
    <property type="evidence" value="ECO:0007669"/>
    <property type="project" value="UniProtKB-SubCell"/>
</dbReference>
<keyword evidence="3 6" id="KW-0812">Transmembrane</keyword>
<feature type="transmembrane region" description="Helical" evidence="6">
    <location>
        <begin position="45"/>
        <end position="63"/>
    </location>
</feature>
<reference evidence="8 9" key="1">
    <citation type="submission" date="2017-04" db="EMBL/GenBank/DDBJ databases">
        <title>The whole genome sequencing and assembly of Halobacillus mangrovi strain.</title>
        <authorList>
            <person name="Lee S.-J."/>
            <person name="Park M.-K."/>
            <person name="Kim J.-Y."/>
            <person name="Lee Y.-J."/>
            <person name="Yi H."/>
            <person name="Bahn Y.-S."/>
            <person name="Kim J.F."/>
            <person name="Lee D.-W."/>
        </authorList>
    </citation>
    <scope>NUCLEOTIDE SEQUENCE [LARGE SCALE GENOMIC DNA]</scope>
    <source>
        <strain evidence="8 9">KTB 131</strain>
    </source>
</reference>
<evidence type="ECO:0000313" key="8">
    <source>
        <dbReference type="EMBL" id="ARI75752.1"/>
    </source>
</evidence>
<sequence length="139" mass="15512">MKQPVGFWKRLAAGFLDILLISLPIAILGQLLFGWEFDSPYSQNIYVAYQTIVPILWSGYVVGKRIVGIRIVKKDGSNVGILTMLLRNLVAGLVYALTFGIGVIVSAFMVGMREDHRAIHDFIAGTYVTEARPHEMDEK</sequence>
<dbReference type="Pfam" id="PF06271">
    <property type="entry name" value="RDD"/>
    <property type="match status" value="1"/>
</dbReference>
<evidence type="ECO:0000313" key="9">
    <source>
        <dbReference type="Proteomes" id="UP000192527"/>
    </source>
</evidence>
<evidence type="ECO:0000256" key="4">
    <source>
        <dbReference type="ARBA" id="ARBA00022989"/>
    </source>
</evidence>
<dbReference type="InterPro" id="IPR010432">
    <property type="entry name" value="RDD"/>
</dbReference>
<keyword evidence="9" id="KW-1185">Reference proteome</keyword>
<dbReference type="STRING" id="402384.HM131_02425"/>
<evidence type="ECO:0000259" key="7">
    <source>
        <dbReference type="Pfam" id="PF06271"/>
    </source>
</evidence>
<dbReference type="EMBL" id="CP020772">
    <property type="protein sequence ID" value="ARI75752.1"/>
    <property type="molecule type" value="Genomic_DNA"/>
</dbReference>
<keyword evidence="4 6" id="KW-1133">Transmembrane helix</keyword>
<evidence type="ECO:0000256" key="3">
    <source>
        <dbReference type="ARBA" id="ARBA00022692"/>
    </source>
</evidence>
<evidence type="ECO:0000256" key="5">
    <source>
        <dbReference type="ARBA" id="ARBA00023136"/>
    </source>
</evidence>
<protein>
    <recommendedName>
        <fullName evidence="7">RDD domain-containing protein</fullName>
    </recommendedName>
</protein>
<name>A0A1W5ZR44_9BACI</name>
<dbReference type="PANTHER" id="PTHR36115:SF9">
    <property type="entry name" value="LMO1584 PROTEIN"/>
    <property type="match status" value="1"/>
</dbReference>